<dbReference type="OrthoDB" id="60033at2759"/>
<keyword evidence="7" id="KW-1185">Reference proteome</keyword>
<dbReference type="PROSITE" id="PS50113">
    <property type="entry name" value="PAC"/>
    <property type="match status" value="1"/>
</dbReference>
<evidence type="ECO:0000313" key="7">
    <source>
        <dbReference type="Proteomes" id="UP000316270"/>
    </source>
</evidence>
<dbReference type="PROSITE" id="PS50112">
    <property type="entry name" value="PAS"/>
    <property type="match status" value="1"/>
</dbReference>
<dbReference type="InterPro" id="IPR005467">
    <property type="entry name" value="His_kinase_dom"/>
</dbReference>
<gene>
    <name evidence="6" type="ORF">FKW77_010511</name>
</gene>
<evidence type="ECO:0000259" key="4">
    <source>
        <dbReference type="PROSITE" id="PS50112"/>
    </source>
</evidence>
<dbReference type="Gene3D" id="1.10.287.130">
    <property type="match status" value="1"/>
</dbReference>
<reference evidence="6 7" key="1">
    <citation type="submission" date="2019-07" db="EMBL/GenBank/DDBJ databases">
        <title>Finished genome of Venturia effusa.</title>
        <authorList>
            <person name="Young C.A."/>
            <person name="Cox M.P."/>
            <person name="Ganley A.R.D."/>
            <person name="David W.J."/>
        </authorList>
    </citation>
    <scope>NUCLEOTIDE SEQUENCE [LARGE SCALE GENOMIC DNA]</scope>
    <source>
        <strain evidence="7">albino</strain>
    </source>
</reference>
<dbReference type="CDD" id="cd00130">
    <property type="entry name" value="PAS"/>
    <property type="match status" value="1"/>
</dbReference>
<dbReference type="Gene3D" id="3.30.565.10">
    <property type="entry name" value="Histidine kinase-like ATPase, C-terminal domain"/>
    <property type="match status" value="1"/>
</dbReference>
<name>A0A517L0K0_9PEZI</name>
<dbReference type="NCBIfam" id="TIGR00229">
    <property type="entry name" value="sensory_box"/>
    <property type="match status" value="1"/>
</dbReference>
<dbReference type="SUPFAM" id="SSF55874">
    <property type="entry name" value="ATPase domain of HSP90 chaperone/DNA topoisomerase II/histidine kinase"/>
    <property type="match status" value="1"/>
</dbReference>
<dbReference type="Pfam" id="PF13426">
    <property type="entry name" value="PAS_9"/>
    <property type="match status" value="1"/>
</dbReference>
<dbReference type="InterPro" id="IPR000014">
    <property type="entry name" value="PAS"/>
</dbReference>
<protein>
    <submittedName>
        <fullName evidence="6">Uncharacterized protein</fullName>
    </submittedName>
</protein>
<dbReference type="PANTHER" id="PTHR45339:SF1">
    <property type="entry name" value="HYBRID SIGNAL TRANSDUCTION HISTIDINE KINASE J"/>
    <property type="match status" value="1"/>
</dbReference>
<dbReference type="InterPro" id="IPR003661">
    <property type="entry name" value="HisK_dim/P_dom"/>
</dbReference>
<feature type="domain" description="PAS" evidence="4">
    <location>
        <begin position="52"/>
        <end position="125"/>
    </location>
</feature>
<dbReference type="Proteomes" id="UP000316270">
    <property type="component" value="Chromosome 2"/>
</dbReference>
<dbReference type="InterPro" id="IPR036890">
    <property type="entry name" value="HATPase_C_sf"/>
</dbReference>
<sequence>MLRLDPLLLADSCDGLPFRCQDTSREPDPSWRTTPLEKEVLEMEGLNNGLSTTEAFQILVETVKDYAIFLLDRNGYVITWNVGAELSKQYTREEIIGKHFSIFYSDEDVKDRKPRHILDACLRDGRVEDEGWRYRKDGSRFWADVIVNAVYSNGVHVAFGKVNRDLTERKAAETKIIAAYEESAKLKSQFLANMSHEIRTPIHGMLTANALLLDTTLSEEQRDLVEIIEESGQTLVQVINDILDYSKLSAGAFSIVPDTMDIAQINYSIIRGFQSILEPNVVFEPDISPDLPKNVQGDPLRYRQVLQNLMNNAGKFTEEGSIRLQTSVMEETDELYTIKTDVIDTGIGVAASAREHLFTPLPNSTTVRPNATKVQVSVYPSQNRRPNSWAA</sequence>
<evidence type="ECO:0000259" key="3">
    <source>
        <dbReference type="PROSITE" id="PS50109"/>
    </source>
</evidence>
<evidence type="ECO:0000313" key="6">
    <source>
        <dbReference type="EMBL" id="QDS69158.1"/>
    </source>
</evidence>
<dbReference type="STRING" id="50376.A0A517L0K0"/>
<feature type="domain" description="PAC" evidence="5">
    <location>
        <begin position="127"/>
        <end position="178"/>
    </location>
</feature>
<keyword evidence="1" id="KW-0597">Phosphoprotein</keyword>
<dbReference type="InterPro" id="IPR003594">
    <property type="entry name" value="HATPase_dom"/>
</dbReference>
<dbReference type="SUPFAM" id="SSF47384">
    <property type="entry name" value="Homodimeric domain of signal transducing histidine kinase"/>
    <property type="match status" value="1"/>
</dbReference>
<evidence type="ECO:0000256" key="1">
    <source>
        <dbReference type="ARBA" id="ARBA00022553"/>
    </source>
</evidence>
<organism evidence="6 7">
    <name type="scientific">Venturia effusa</name>
    <dbReference type="NCBI Taxonomy" id="50376"/>
    <lineage>
        <taxon>Eukaryota</taxon>
        <taxon>Fungi</taxon>
        <taxon>Dikarya</taxon>
        <taxon>Ascomycota</taxon>
        <taxon>Pezizomycotina</taxon>
        <taxon>Dothideomycetes</taxon>
        <taxon>Pleosporomycetidae</taxon>
        <taxon>Venturiales</taxon>
        <taxon>Venturiaceae</taxon>
        <taxon>Venturia</taxon>
    </lineage>
</organism>
<evidence type="ECO:0000259" key="5">
    <source>
        <dbReference type="PROSITE" id="PS50113"/>
    </source>
</evidence>
<accession>A0A517L0K0</accession>
<dbReference type="PANTHER" id="PTHR45339">
    <property type="entry name" value="HYBRID SIGNAL TRANSDUCTION HISTIDINE KINASE J"/>
    <property type="match status" value="1"/>
</dbReference>
<dbReference type="InterPro" id="IPR000700">
    <property type="entry name" value="PAS-assoc_C"/>
</dbReference>
<dbReference type="PROSITE" id="PS50109">
    <property type="entry name" value="HIS_KIN"/>
    <property type="match status" value="1"/>
</dbReference>
<dbReference type="GO" id="GO:0000155">
    <property type="term" value="F:phosphorelay sensor kinase activity"/>
    <property type="evidence" value="ECO:0007669"/>
    <property type="project" value="InterPro"/>
</dbReference>
<proteinExistence type="predicted"/>
<dbReference type="CDD" id="cd00082">
    <property type="entry name" value="HisKA"/>
    <property type="match status" value="1"/>
</dbReference>
<dbReference type="SUPFAM" id="SSF55785">
    <property type="entry name" value="PYP-like sensor domain (PAS domain)"/>
    <property type="match status" value="1"/>
</dbReference>
<dbReference type="Gene3D" id="3.30.450.20">
    <property type="entry name" value="PAS domain"/>
    <property type="match status" value="1"/>
</dbReference>
<dbReference type="InterPro" id="IPR036097">
    <property type="entry name" value="HisK_dim/P_sf"/>
</dbReference>
<evidence type="ECO:0000256" key="2">
    <source>
        <dbReference type="ARBA" id="ARBA00023012"/>
    </source>
</evidence>
<dbReference type="SMART" id="SM00388">
    <property type="entry name" value="HisKA"/>
    <property type="match status" value="1"/>
</dbReference>
<dbReference type="Pfam" id="PF02518">
    <property type="entry name" value="HATPase_c"/>
    <property type="match status" value="1"/>
</dbReference>
<feature type="domain" description="Histidine kinase" evidence="3">
    <location>
        <begin position="193"/>
        <end position="361"/>
    </location>
</feature>
<dbReference type="AlphaFoldDB" id="A0A517L0K0"/>
<dbReference type="EMBL" id="CP042186">
    <property type="protein sequence ID" value="QDS69158.1"/>
    <property type="molecule type" value="Genomic_DNA"/>
</dbReference>
<dbReference type="Pfam" id="PF00512">
    <property type="entry name" value="HisKA"/>
    <property type="match status" value="1"/>
</dbReference>
<keyword evidence="2" id="KW-0902">Two-component regulatory system</keyword>
<dbReference type="InterPro" id="IPR035965">
    <property type="entry name" value="PAS-like_dom_sf"/>
</dbReference>